<sequence>MTIEHTARVAAPTALALFAIVGAVMSDVPILVGVGIAGVVSAVAAVLAWEHITGWPLAATLAPLVVASWCSAMASRQTSSGCACASSPPGWR</sequence>
<organism evidence="2 3">
    <name type="scientific">Phytoactinopolyspora mesophila</name>
    <dbReference type="NCBI Taxonomy" id="2650750"/>
    <lineage>
        <taxon>Bacteria</taxon>
        <taxon>Bacillati</taxon>
        <taxon>Actinomycetota</taxon>
        <taxon>Actinomycetes</taxon>
        <taxon>Jiangellales</taxon>
        <taxon>Jiangellaceae</taxon>
        <taxon>Phytoactinopolyspora</taxon>
    </lineage>
</organism>
<reference evidence="2 3" key="1">
    <citation type="submission" date="2019-11" db="EMBL/GenBank/DDBJ databases">
        <authorList>
            <person name="Li X.-J."/>
            <person name="Feng X.-M."/>
        </authorList>
    </citation>
    <scope>NUCLEOTIDE SEQUENCE [LARGE SCALE GENOMIC DNA]</scope>
    <source>
        <strain evidence="2 3">XMNu-373</strain>
    </source>
</reference>
<evidence type="ECO:0000313" key="2">
    <source>
        <dbReference type="EMBL" id="NDL55708.1"/>
    </source>
</evidence>
<comment type="caution">
    <text evidence="2">The sequence shown here is derived from an EMBL/GenBank/DDBJ whole genome shotgun (WGS) entry which is preliminary data.</text>
</comment>
<dbReference type="RefSeq" id="WP_162448395.1">
    <property type="nucleotide sequence ID" value="NZ_WLZY01000001.1"/>
</dbReference>
<accession>A0A7K3LZS2</accession>
<dbReference type="AlphaFoldDB" id="A0A7K3LZS2"/>
<keyword evidence="1" id="KW-1133">Transmembrane helix</keyword>
<feature type="transmembrane region" description="Helical" evidence="1">
    <location>
        <begin position="6"/>
        <end position="25"/>
    </location>
</feature>
<evidence type="ECO:0000256" key="1">
    <source>
        <dbReference type="SAM" id="Phobius"/>
    </source>
</evidence>
<evidence type="ECO:0000313" key="3">
    <source>
        <dbReference type="Proteomes" id="UP000460435"/>
    </source>
</evidence>
<feature type="transmembrane region" description="Helical" evidence="1">
    <location>
        <begin position="30"/>
        <end position="49"/>
    </location>
</feature>
<proteinExistence type="predicted"/>
<name>A0A7K3LZS2_9ACTN</name>
<protein>
    <submittedName>
        <fullName evidence="2">Uncharacterized protein</fullName>
    </submittedName>
</protein>
<dbReference type="EMBL" id="WLZY01000001">
    <property type="protein sequence ID" value="NDL55708.1"/>
    <property type="molecule type" value="Genomic_DNA"/>
</dbReference>
<gene>
    <name evidence="2" type="ORF">F7O44_01345</name>
</gene>
<keyword evidence="3" id="KW-1185">Reference proteome</keyword>
<keyword evidence="1" id="KW-0472">Membrane</keyword>
<dbReference type="Proteomes" id="UP000460435">
    <property type="component" value="Unassembled WGS sequence"/>
</dbReference>
<keyword evidence="1" id="KW-0812">Transmembrane</keyword>